<protein>
    <submittedName>
        <fullName evidence="1">Phage derived protein Gp49-like</fullName>
    </submittedName>
</protein>
<organism evidence="1 2">
    <name type="scientific">Reichenbachiella faecimaris</name>
    <dbReference type="NCBI Taxonomy" id="692418"/>
    <lineage>
        <taxon>Bacteria</taxon>
        <taxon>Pseudomonadati</taxon>
        <taxon>Bacteroidota</taxon>
        <taxon>Cytophagia</taxon>
        <taxon>Cytophagales</taxon>
        <taxon>Reichenbachiellaceae</taxon>
        <taxon>Reichenbachiella</taxon>
    </lineage>
</organism>
<dbReference type="EMBL" id="FWYF01000003">
    <property type="protein sequence ID" value="SMD37147.1"/>
    <property type="molecule type" value="Genomic_DNA"/>
</dbReference>
<reference evidence="1 2" key="1">
    <citation type="submission" date="2017-04" db="EMBL/GenBank/DDBJ databases">
        <authorList>
            <person name="Afonso C.L."/>
            <person name="Miller P.J."/>
            <person name="Scott M.A."/>
            <person name="Spackman E."/>
            <person name="Goraichik I."/>
            <person name="Dimitrov K.M."/>
            <person name="Suarez D.L."/>
            <person name="Swayne D.E."/>
        </authorList>
    </citation>
    <scope>NUCLEOTIDE SEQUENCE [LARGE SCALE GENOMIC DNA]</scope>
    <source>
        <strain evidence="1 2">DSM 26133</strain>
    </source>
</reference>
<gene>
    <name evidence="1" type="ORF">SAMN04488029_3262</name>
</gene>
<dbReference type="Pfam" id="PF05973">
    <property type="entry name" value="Gp49"/>
    <property type="match status" value="1"/>
</dbReference>
<sequence length="115" mass="13762">MNESSDVRKVIIFGEHFWEFYNAQTPKIKERINWTIKLIKTVERVPTKYLKNITGTTLYEMRMISGTNIYRIFCFFDKGKLVVVLNGFQKKSQKTPKNEIKLAEKLQKQYYDEQN</sequence>
<evidence type="ECO:0000313" key="2">
    <source>
        <dbReference type="Proteomes" id="UP000192472"/>
    </source>
</evidence>
<dbReference type="AlphaFoldDB" id="A0A1W2GKH7"/>
<dbReference type="RefSeq" id="WP_084373883.1">
    <property type="nucleotide sequence ID" value="NZ_FWYF01000003.1"/>
</dbReference>
<name>A0A1W2GKH7_REIFA</name>
<accession>A0A1W2GKH7</accession>
<dbReference type="STRING" id="692418.SAMN04488029_3262"/>
<dbReference type="InterPro" id="IPR009241">
    <property type="entry name" value="HigB-like"/>
</dbReference>
<evidence type="ECO:0000313" key="1">
    <source>
        <dbReference type="EMBL" id="SMD37147.1"/>
    </source>
</evidence>
<keyword evidence="2" id="KW-1185">Reference proteome</keyword>
<dbReference type="Proteomes" id="UP000192472">
    <property type="component" value="Unassembled WGS sequence"/>
</dbReference>
<proteinExistence type="predicted"/>
<dbReference type="OrthoDB" id="573082at2"/>